<accession>R7VDE5</accession>
<evidence type="ECO:0000313" key="1">
    <source>
        <dbReference type="EMBL" id="ELU13675.1"/>
    </source>
</evidence>
<reference evidence="3" key="1">
    <citation type="submission" date="2012-12" db="EMBL/GenBank/DDBJ databases">
        <authorList>
            <person name="Hellsten U."/>
            <person name="Grimwood J."/>
            <person name="Chapman J.A."/>
            <person name="Shapiro H."/>
            <person name="Aerts A."/>
            <person name="Otillar R.P."/>
            <person name="Terry A.Y."/>
            <person name="Boore J.L."/>
            <person name="Simakov O."/>
            <person name="Marletaz F."/>
            <person name="Cho S.-J."/>
            <person name="Edsinger-Gonzales E."/>
            <person name="Havlak P."/>
            <person name="Kuo D.-H."/>
            <person name="Larsson T."/>
            <person name="Lv J."/>
            <person name="Arendt D."/>
            <person name="Savage R."/>
            <person name="Osoegawa K."/>
            <person name="de Jong P."/>
            <person name="Lindberg D.R."/>
            <person name="Seaver E.C."/>
            <person name="Weisblat D.A."/>
            <person name="Putnam N.H."/>
            <person name="Grigoriev I.V."/>
            <person name="Rokhsar D.S."/>
        </authorList>
    </citation>
    <scope>NUCLEOTIDE SEQUENCE</scope>
    <source>
        <strain evidence="3">I ESC-2004</strain>
    </source>
</reference>
<dbReference type="EMBL" id="AMQN01000731">
    <property type="status" value="NOT_ANNOTATED_CDS"/>
    <property type="molecule type" value="Genomic_DNA"/>
</dbReference>
<dbReference type="AlphaFoldDB" id="R7VDE5"/>
<sequence length="200" mass="21597">MGLQGLWRWLCGELSAAGVTSVLFSLKTRLARSPRTLEDLRDFITNAFAEIHQNKELCAQSQQHSYKSSGKNEGVRASRIVPPINSTASCSVSDHVLRTLLYFALFYSLDYFVFSDSSWNIMSSTKTGEMSEQEEIALLGGDAPPASIGDQGNPGSGDSSILGMLVPLMARISESLDAPSALNPRAEASIAERHGHAPHA</sequence>
<evidence type="ECO:0000313" key="3">
    <source>
        <dbReference type="Proteomes" id="UP000014760"/>
    </source>
</evidence>
<reference evidence="2" key="3">
    <citation type="submission" date="2015-06" db="UniProtKB">
        <authorList>
            <consortium name="EnsemblMetazoa"/>
        </authorList>
    </citation>
    <scope>IDENTIFICATION</scope>
</reference>
<organism evidence="1">
    <name type="scientific">Capitella teleta</name>
    <name type="common">Polychaete worm</name>
    <dbReference type="NCBI Taxonomy" id="283909"/>
    <lineage>
        <taxon>Eukaryota</taxon>
        <taxon>Metazoa</taxon>
        <taxon>Spiralia</taxon>
        <taxon>Lophotrochozoa</taxon>
        <taxon>Annelida</taxon>
        <taxon>Polychaeta</taxon>
        <taxon>Sedentaria</taxon>
        <taxon>Scolecida</taxon>
        <taxon>Capitellidae</taxon>
        <taxon>Capitella</taxon>
    </lineage>
</organism>
<dbReference type="EMBL" id="KB295062">
    <property type="protein sequence ID" value="ELU13675.1"/>
    <property type="molecule type" value="Genomic_DNA"/>
</dbReference>
<dbReference type="HOGENOM" id="CLU_1367380_0_0_1"/>
<dbReference type="EnsemblMetazoa" id="CapteT190252">
    <property type="protein sequence ID" value="CapteP190252"/>
    <property type="gene ID" value="CapteG190252"/>
</dbReference>
<dbReference type="Proteomes" id="UP000014760">
    <property type="component" value="Unassembled WGS sequence"/>
</dbReference>
<name>R7VDE5_CAPTE</name>
<reference evidence="1 3" key="2">
    <citation type="journal article" date="2013" name="Nature">
        <title>Insights into bilaterian evolution from three spiralian genomes.</title>
        <authorList>
            <person name="Simakov O."/>
            <person name="Marletaz F."/>
            <person name="Cho S.J."/>
            <person name="Edsinger-Gonzales E."/>
            <person name="Havlak P."/>
            <person name="Hellsten U."/>
            <person name="Kuo D.H."/>
            <person name="Larsson T."/>
            <person name="Lv J."/>
            <person name="Arendt D."/>
            <person name="Savage R."/>
            <person name="Osoegawa K."/>
            <person name="de Jong P."/>
            <person name="Grimwood J."/>
            <person name="Chapman J.A."/>
            <person name="Shapiro H."/>
            <person name="Aerts A."/>
            <person name="Otillar R.P."/>
            <person name="Terry A.Y."/>
            <person name="Boore J.L."/>
            <person name="Grigoriev I.V."/>
            <person name="Lindberg D.R."/>
            <person name="Seaver E.C."/>
            <person name="Weisblat D.A."/>
            <person name="Putnam N.H."/>
            <person name="Rokhsar D.S."/>
        </authorList>
    </citation>
    <scope>NUCLEOTIDE SEQUENCE</scope>
    <source>
        <strain evidence="1 3">I ESC-2004</strain>
    </source>
</reference>
<proteinExistence type="predicted"/>
<keyword evidence="3" id="KW-1185">Reference proteome</keyword>
<protein>
    <submittedName>
        <fullName evidence="1 2">Uncharacterized protein</fullName>
    </submittedName>
</protein>
<evidence type="ECO:0000313" key="2">
    <source>
        <dbReference type="EnsemblMetazoa" id="CapteP190252"/>
    </source>
</evidence>
<gene>
    <name evidence="1" type="ORF">CAPTEDRAFT_190252</name>
</gene>